<organism evidence="1 2">
    <name type="scientific">Suillus luteus UH-Slu-Lm8-n1</name>
    <dbReference type="NCBI Taxonomy" id="930992"/>
    <lineage>
        <taxon>Eukaryota</taxon>
        <taxon>Fungi</taxon>
        <taxon>Dikarya</taxon>
        <taxon>Basidiomycota</taxon>
        <taxon>Agaricomycotina</taxon>
        <taxon>Agaricomycetes</taxon>
        <taxon>Agaricomycetidae</taxon>
        <taxon>Boletales</taxon>
        <taxon>Suillineae</taxon>
        <taxon>Suillaceae</taxon>
        <taxon>Suillus</taxon>
    </lineage>
</organism>
<name>A0A0D0AGN2_9AGAM</name>
<dbReference type="AlphaFoldDB" id="A0A0D0AGN2"/>
<proteinExistence type="predicted"/>
<reference evidence="2" key="2">
    <citation type="submission" date="2015-01" db="EMBL/GenBank/DDBJ databases">
        <title>Evolutionary Origins and Diversification of the Mycorrhizal Mutualists.</title>
        <authorList>
            <consortium name="DOE Joint Genome Institute"/>
            <consortium name="Mycorrhizal Genomics Consortium"/>
            <person name="Kohler A."/>
            <person name="Kuo A."/>
            <person name="Nagy L.G."/>
            <person name="Floudas D."/>
            <person name="Copeland A."/>
            <person name="Barry K.W."/>
            <person name="Cichocki N."/>
            <person name="Veneault-Fourrey C."/>
            <person name="LaButti K."/>
            <person name="Lindquist E.A."/>
            <person name="Lipzen A."/>
            <person name="Lundell T."/>
            <person name="Morin E."/>
            <person name="Murat C."/>
            <person name="Riley R."/>
            <person name="Ohm R."/>
            <person name="Sun H."/>
            <person name="Tunlid A."/>
            <person name="Henrissat B."/>
            <person name="Grigoriev I.V."/>
            <person name="Hibbett D.S."/>
            <person name="Martin F."/>
        </authorList>
    </citation>
    <scope>NUCLEOTIDE SEQUENCE [LARGE SCALE GENOMIC DNA]</scope>
    <source>
        <strain evidence="2">UH-Slu-Lm8-n1</strain>
    </source>
</reference>
<accession>A0A0D0AGN2</accession>
<dbReference type="HOGENOM" id="CLU_2032253_0_0_1"/>
<keyword evidence="2" id="KW-1185">Reference proteome</keyword>
<reference evidence="1 2" key="1">
    <citation type="submission" date="2014-04" db="EMBL/GenBank/DDBJ databases">
        <authorList>
            <consortium name="DOE Joint Genome Institute"/>
            <person name="Kuo A."/>
            <person name="Ruytinx J."/>
            <person name="Rineau F."/>
            <person name="Colpaert J."/>
            <person name="Kohler A."/>
            <person name="Nagy L.G."/>
            <person name="Floudas D."/>
            <person name="Copeland A."/>
            <person name="Barry K.W."/>
            <person name="Cichocki N."/>
            <person name="Veneault-Fourrey C."/>
            <person name="LaButti K."/>
            <person name="Lindquist E.A."/>
            <person name="Lipzen A."/>
            <person name="Lundell T."/>
            <person name="Morin E."/>
            <person name="Murat C."/>
            <person name="Sun H."/>
            <person name="Tunlid A."/>
            <person name="Henrissat B."/>
            <person name="Grigoriev I.V."/>
            <person name="Hibbett D.S."/>
            <person name="Martin F."/>
            <person name="Nordberg H.P."/>
            <person name="Cantor M.N."/>
            <person name="Hua S.X."/>
        </authorList>
    </citation>
    <scope>NUCLEOTIDE SEQUENCE [LARGE SCALE GENOMIC DNA]</scope>
    <source>
        <strain evidence="1 2">UH-Slu-Lm8-n1</strain>
    </source>
</reference>
<feature type="non-terminal residue" evidence="1">
    <location>
        <position position="122"/>
    </location>
</feature>
<evidence type="ECO:0000313" key="2">
    <source>
        <dbReference type="Proteomes" id="UP000054485"/>
    </source>
</evidence>
<evidence type="ECO:0000313" key="1">
    <source>
        <dbReference type="EMBL" id="KIK33387.1"/>
    </source>
</evidence>
<dbReference type="Proteomes" id="UP000054485">
    <property type="component" value="Unassembled WGS sequence"/>
</dbReference>
<dbReference type="InParanoid" id="A0A0D0AGN2"/>
<gene>
    <name evidence="1" type="ORF">CY34DRAFT_813660</name>
</gene>
<sequence length="122" mass="14084">CTYPYVYLFTSPIALRERLARTAHWWRYASYQGIRESGDAKEVFQGTQLGPIGSETKCNARDLDPSTRGHSGYYHVYSIMHMNQQPLLDNMNDLLVHQCPMWHLCSIPMNAGRRGVHQKKTI</sequence>
<protein>
    <submittedName>
        <fullName evidence="1">Uncharacterized protein</fullName>
    </submittedName>
</protein>
<dbReference type="EMBL" id="KN835953">
    <property type="protein sequence ID" value="KIK33387.1"/>
    <property type="molecule type" value="Genomic_DNA"/>
</dbReference>